<dbReference type="PANTHER" id="PTHR35335">
    <property type="entry name" value="UPF0716 PROTEIN FXSA"/>
    <property type="match status" value="1"/>
</dbReference>
<gene>
    <name evidence="2" type="primary">ytzA</name>
    <name evidence="2" type="ORF">GCM10011409_01140</name>
</gene>
<keyword evidence="3" id="KW-1185">Reference proteome</keyword>
<organism evidence="2 3">
    <name type="scientific">Lentibacillus populi</name>
    <dbReference type="NCBI Taxonomy" id="1827502"/>
    <lineage>
        <taxon>Bacteria</taxon>
        <taxon>Bacillati</taxon>
        <taxon>Bacillota</taxon>
        <taxon>Bacilli</taxon>
        <taxon>Bacillales</taxon>
        <taxon>Bacillaceae</taxon>
        <taxon>Lentibacillus</taxon>
    </lineage>
</organism>
<sequence length="129" mass="14736">MRWILLALLIIPAMEIGVFVWAGGIIGPWWVVFIILVTGIVGVTIAKQQGMETWRRARKLVSQGQAPTSEIVDGICIFIGAVFLFTPGFITDTIGFLLVLPWTRTPFRNWLQRFIKDKMNKGTIIYRKW</sequence>
<dbReference type="EMBL" id="BMJD01000001">
    <property type="protein sequence ID" value="GGB27625.1"/>
    <property type="molecule type" value="Genomic_DNA"/>
</dbReference>
<name>A0A9W5TUP9_9BACI</name>
<dbReference type="AlphaFoldDB" id="A0A9W5TUP9"/>
<reference evidence="2" key="1">
    <citation type="journal article" date="2014" name="Int. J. Syst. Evol. Microbiol.">
        <title>Complete genome sequence of Corynebacterium casei LMG S-19264T (=DSM 44701T), isolated from a smear-ripened cheese.</title>
        <authorList>
            <consortium name="US DOE Joint Genome Institute (JGI-PGF)"/>
            <person name="Walter F."/>
            <person name="Albersmeier A."/>
            <person name="Kalinowski J."/>
            <person name="Ruckert C."/>
        </authorList>
    </citation>
    <scope>NUCLEOTIDE SEQUENCE</scope>
    <source>
        <strain evidence="2">CGMCC 1.15454</strain>
    </source>
</reference>
<dbReference type="GO" id="GO:0016020">
    <property type="term" value="C:membrane"/>
    <property type="evidence" value="ECO:0007669"/>
    <property type="project" value="InterPro"/>
</dbReference>
<evidence type="ECO:0000313" key="2">
    <source>
        <dbReference type="EMBL" id="GGB27625.1"/>
    </source>
</evidence>
<dbReference type="RefSeq" id="WP_088050846.1">
    <property type="nucleotide sequence ID" value="NZ_BMJD01000001.1"/>
</dbReference>
<dbReference type="InterPro" id="IPR007313">
    <property type="entry name" value="FxsA"/>
</dbReference>
<keyword evidence="1" id="KW-0472">Membrane</keyword>
<feature type="transmembrane region" description="Helical" evidence="1">
    <location>
        <begin position="75"/>
        <end position="100"/>
    </location>
</feature>
<keyword evidence="1" id="KW-0812">Transmembrane</keyword>
<accession>A0A9W5TUP9</accession>
<feature type="transmembrane region" description="Helical" evidence="1">
    <location>
        <begin position="25"/>
        <end position="46"/>
    </location>
</feature>
<proteinExistence type="predicted"/>
<reference evidence="2" key="2">
    <citation type="submission" date="2020-09" db="EMBL/GenBank/DDBJ databases">
        <authorList>
            <person name="Sun Q."/>
            <person name="Zhou Y."/>
        </authorList>
    </citation>
    <scope>NUCLEOTIDE SEQUENCE</scope>
    <source>
        <strain evidence="2">CGMCC 1.15454</strain>
    </source>
</reference>
<dbReference type="Pfam" id="PF04186">
    <property type="entry name" value="FxsA"/>
    <property type="match status" value="1"/>
</dbReference>
<protein>
    <submittedName>
        <fullName evidence="2">UPF0716 protein YtzA</fullName>
    </submittedName>
</protein>
<dbReference type="PANTHER" id="PTHR35335:SF1">
    <property type="entry name" value="UPF0716 PROTEIN FXSA"/>
    <property type="match status" value="1"/>
</dbReference>
<dbReference type="Proteomes" id="UP000621492">
    <property type="component" value="Unassembled WGS sequence"/>
</dbReference>
<evidence type="ECO:0000256" key="1">
    <source>
        <dbReference type="SAM" id="Phobius"/>
    </source>
</evidence>
<evidence type="ECO:0000313" key="3">
    <source>
        <dbReference type="Proteomes" id="UP000621492"/>
    </source>
</evidence>
<keyword evidence="1" id="KW-1133">Transmembrane helix</keyword>
<comment type="caution">
    <text evidence="2">The sequence shown here is derived from an EMBL/GenBank/DDBJ whole genome shotgun (WGS) entry which is preliminary data.</text>
</comment>
<dbReference type="NCBIfam" id="NF008528">
    <property type="entry name" value="PRK11463.1-2"/>
    <property type="match status" value="1"/>
</dbReference>